<comment type="caution">
    <text evidence="1">The sequence shown here is derived from an EMBL/GenBank/DDBJ whole genome shotgun (WGS) entry which is preliminary data.</text>
</comment>
<dbReference type="Proteomes" id="UP000582646">
    <property type="component" value="Unassembled WGS sequence"/>
</dbReference>
<reference evidence="1 2" key="1">
    <citation type="submission" date="2020-04" db="EMBL/GenBank/DDBJ databases">
        <title>MicrobeNet Type strains.</title>
        <authorList>
            <person name="Nicholson A.C."/>
        </authorList>
    </citation>
    <scope>NUCLEOTIDE SEQUENCE [LARGE SCALE GENOMIC DNA]</scope>
    <source>
        <strain evidence="1 2">DSM 44113</strain>
    </source>
</reference>
<dbReference type="AlphaFoldDB" id="A0A846X1J2"/>
<accession>A0A846X1J2</accession>
<evidence type="ECO:0000313" key="1">
    <source>
        <dbReference type="EMBL" id="NKY17810.1"/>
    </source>
</evidence>
<evidence type="ECO:0000313" key="2">
    <source>
        <dbReference type="Proteomes" id="UP000582646"/>
    </source>
</evidence>
<gene>
    <name evidence="1" type="ORF">HF999_05415</name>
</gene>
<proteinExistence type="predicted"/>
<protein>
    <recommendedName>
        <fullName evidence="3">Head-tail adaptor protein</fullName>
    </recommendedName>
</protein>
<dbReference type="EMBL" id="JAAXOQ010000005">
    <property type="protein sequence ID" value="NKY17810.1"/>
    <property type="molecule type" value="Genomic_DNA"/>
</dbReference>
<evidence type="ECO:0008006" key="3">
    <source>
        <dbReference type="Google" id="ProtNLM"/>
    </source>
</evidence>
<sequence>MIPKRLLPQKVTYAPYLGSGPEGDVYDDPITVPARVQFQNKLIRDNTGVEVISAATIYLQPQTTPPTVGTLVDLPDGTSRPVIAFALTVGARTTELLTVEVS</sequence>
<dbReference type="RefSeq" id="WP_168544880.1">
    <property type="nucleotide sequence ID" value="NZ_BAAAKS010000033.1"/>
</dbReference>
<name>A0A846X1J2_9ACTN</name>
<organism evidence="1 2">
    <name type="scientific">Tsukamurella spumae</name>
    <dbReference type="NCBI Taxonomy" id="44753"/>
    <lineage>
        <taxon>Bacteria</taxon>
        <taxon>Bacillati</taxon>
        <taxon>Actinomycetota</taxon>
        <taxon>Actinomycetes</taxon>
        <taxon>Mycobacteriales</taxon>
        <taxon>Tsukamurellaceae</taxon>
        <taxon>Tsukamurella</taxon>
    </lineage>
</organism>
<keyword evidence="2" id="KW-1185">Reference proteome</keyword>